<dbReference type="GO" id="GO:0005524">
    <property type="term" value="F:ATP binding"/>
    <property type="evidence" value="ECO:0007669"/>
    <property type="project" value="UniProtKB-KW"/>
</dbReference>
<dbReference type="InterPro" id="IPR000719">
    <property type="entry name" value="Prot_kinase_dom"/>
</dbReference>
<gene>
    <name evidence="10" type="primary">LOC127142674</name>
</gene>
<dbReference type="InterPro" id="IPR011009">
    <property type="entry name" value="Kinase-like_dom_sf"/>
</dbReference>
<feature type="compositionally biased region" description="Polar residues" evidence="6">
    <location>
        <begin position="264"/>
        <end position="278"/>
    </location>
</feature>
<keyword evidence="7" id="KW-1133">Transmembrane helix</keyword>
<feature type="domain" description="Protein kinase" evidence="8">
    <location>
        <begin position="1"/>
        <end position="185"/>
    </location>
</feature>
<organism evidence="9 10">
    <name type="scientific">Lates calcarifer</name>
    <name type="common">Barramundi</name>
    <name type="synonym">Holocentrus calcarifer</name>
    <dbReference type="NCBI Taxonomy" id="8187"/>
    <lineage>
        <taxon>Eukaryota</taxon>
        <taxon>Metazoa</taxon>
        <taxon>Chordata</taxon>
        <taxon>Craniata</taxon>
        <taxon>Vertebrata</taxon>
        <taxon>Euteleostomi</taxon>
        <taxon>Actinopterygii</taxon>
        <taxon>Neopterygii</taxon>
        <taxon>Teleostei</taxon>
        <taxon>Neoteleostei</taxon>
        <taxon>Acanthomorphata</taxon>
        <taxon>Carangaria</taxon>
        <taxon>Carangaria incertae sedis</taxon>
        <taxon>Centropomidae</taxon>
        <taxon>Lates</taxon>
    </lineage>
</organism>
<name>A0AAJ8B8R6_LATCA</name>
<keyword evidence="7" id="KW-0472">Membrane</keyword>
<evidence type="ECO:0000256" key="3">
    <source>
        <dbReference type="ARBA" id="ARBA00022741"/>
    </source>
</evidence>
<reference evidence="10" key="1">
    <citation type="submission" date="2025-08" db="UniProtKB">
        <authorList>
            <consortium name="RefSeq"/>
        </authorList>
    </citation>
    <scope>IDENTIFICATION</scope>
    <source>
        <tissue evidence="10">Brain</tissue>
    </source>
</reference>
<evidence type="ECO:0000259" key="8">
    <source>
        <dbReference type="PROSITE" id="PS50011"/>
    </source>
</evidence>
<feature type="transmembrane region" description="Helical" evidence="7">
    <location>
        <begin position="54"/>
        <end position="75"/>
    </location>
</feature>
<evidence type="ECO:0000256" key="6">
    <source>
        <dbReference type="SAM" id="MobiDB-lite"/>
    </source>
</evidence>
<accession>A0AAJ8B8R6</accession>
<keyword evidence="1" id="KW-0723">Serine/threonine-protein kinase</keyword>
<dbReference type="PANTHER" id="PTHR24058">
    <property type="entry name" value="DUAL SPECIFICITY PROTEIN KINASE"/>
    <property type="match status" value="1"/>
</dbReference>
<dbReference type="GO" id="GO:0005737">
    <property type="term" value="C:cytoplasm"/>
    <property type="evidence" value="ECO:0007669"/>
    <property type="project" value="TreeGrafter"/>
</dbReference>
<dbReference type="GeneID" id="127142674"/>
<keyword evidence="2" id="KW-0808">Transferase</keyword>
<evidence type="ECO:0000256" key="1">
    <source>
        <dbReference type="ARBA" id="ARBA00022527"/>
    </source>
</evidence>
<dbReference type="GO" id="GO:0005634">
    <property type="term" value="C:nucleus"/>
    <property type="evidence" value="ECO:0007669"/>
    <property type="project" value="TreeGrafter"/>
</dbReference>
<evidence type="ECO:0000313" key="10">
    <source>
        <dbReference type="RefSeq" id="XP_050928044.1"/>
    </source>
</evidence>
<dbReference type="PROSITE" id="PS50011">
    <property type="entry name" value="PROTEIN_KINASE_DOM"/>
    <property type="match status" value="1"/>
</dbReference>
<dbReference type="InterPro" id="IPR050494">
    <property type="entry name" value="Ser_Thr_dual-spec_kinase"/>
</dbReference>
<dbReference type="PANTHER" id="PTHR24058:SF17">
    <property type="entry name" value="HOMEODOMAIN INTERACTING PROTEIN KINASE, ISOFORM D"/>
    <property type="match status" value="1"/>
</dbReference>
<keyword evidence="5" id="KW-0067">ATP-binding</keyword>
<dbReference type="Pfam" id="PF00069">
    <property type="entry name" value="Pkinase"/>
    <property type="match status" value="1"/>
</dbReference>
<dbReference type="GO" id="GO:0003677">
    <property type="term" value="F:DNA binding"/>
    <property type="evidence" value="ECO:0007669"/>
    <property type="project" value="UniProtKB-KW"/>
</dbReference>
<dbReference type="KEGG" id="lcf:127142674"/>
<evidence type="ECO:0000256" key="7">
    <source>
        <dbReference type="SAM" id="Phobius"/>
    </source>
</evidence>
<keyword evidence="10" id="KW-0371">Homeobox</keyword>
<keyword evidence="3" id="KW-0547">Nucleotide-binding</keyword>
<evidence type="ECO:0000256" key="5">
    <source>
        <dbReference type="ARBA" id="ARBA00022840"/>
    </source>
</evidence>
<dbReference type="AlphaFoldDB" id="A0AAJ8B8R6"/>
<keyword evidence="7" id="KW-0812">Transmembrane</keyword>
<dbReference type="RefSeq" id="XP_050928044.1">
    <property type="nucleotide sequence ID" value="XM_051072087.1"/>
</dbReference>
<keyword evidence="4 10" id="KW-0418">Kinase</keyword>
<evidence type="ECO:0000256" key="2">
    <source>
        <dbReference type="ARBA" id="ARBA00022679"/>
    </source>
</evidence>
<protein>
    <submittedName>
        <fullName evidence="10">Homeodomain-interacting protein kinase 2</fullName>
    </submittedName>
</protein>
<feature type="compositionally biased region" description="Basic residues" evidence="6">
    <location>
        <begin position="291"/>
        <end position="301"/>
    </location>
</feature>
<sequence length="327" mass="37162">MLVKDQEQSYTLKLIDFGLAFHRSEAVVGSTHQLPYYRAPEIMLGLPFTEAIDMWSLGAVMGLMMFGNLIFPWFFDYNQMQSICAILGQPADHLLDAGLKTKEFFIKTSNGQWTLKTHGQYWKHKISLGTKKFAFSSLDDLIALSEELESDAEEWKQCVHLLKAMLQVDASKRITPSEVLNHPFITKSYLNEVLQPPANEPSNISNQALTDFRRTEAVTEADDRNQSDQAQYTQGVKNTTFECLSDTLSCETLILDPDPAAASAQDTKATKEIQTLTTEQEDTISDDSKSHKERKKKRKKKKQNTIRCFFSWMKLIFSCCSSVEAEE</sequence>
<evidence type="ECO:0000313" key="9">
    <source>
        <dbReference type="Proteomes" id="UP000694890"/>
    </source>
</evidence>
<dbReference type="GO" id="GO:0004713">
    <property type="term" value="F:protein tyrosine kinase activity"/>
    <property type="evidence" value="ECO:0007669"/>
    <property type="project" value="TreeGrafter"/>
</dbReference>
<evidence type="ECO:0000256" key="4">
    <source>
        <dbReference type="ARBA" id="ARBA00022777"/>
    </source>
</evidence>
<dbReference type="Proteomes" id="UP000694890">
    <property type="component" value="Linkage group LG7_1"/>
</dbReference>
<feature type="region of interest" description="Disordered" evidence="6">
    <location>
        <begin position="261"/>
        <end position="301"/>
    </location>
</feature>
<dbReference type="SMART" id="SM00220">
    <property type="entry name" value="S_TKc"/>
    <property type="match status" value="1"/>
</dbReference>
<dbReference type="SUPFAM" id="SSF56112">
    <property type="entry name" value="Protein kinase-like (PK-like)"/>
    <property type="match status" value="1"/>
</dbReference>
<dbReference type="Gene3D" id="1.10.510.10">
    <property type="entry name" value="Transferase(Phosphotransferase) domain 1"/>
    <property type="match status" value="1"/>
</dbReference>
<proteinExistence type="predicted"/>
<dbReference type="GO" id="GO:0004674">
    <property type="term" value="F:protein serine/threonine kinase activity"/>
    <property type="evidence" value="ECO:0007669"/>
    <property type="project" value="UniProtKB-KW"/>
</dbReference>
<keyword evidence="10" id="KW-0238">DNA-binding</keyword>